<sequence length="275" mass="30418">IQNSTAPYFHCIDVDECKSGVASFDPITEECKNEVGSYAVSCKVGYQRNTTSGKCDDLNECAQDPAWRKTIDKFLTAKKEGKVSELGEWREWMVKPENSSSAYGICWGKANANPNYWFTSASDPVPFCRNTPYDARGGFNGHRAVASWKGFECACQPGTKTKKGGSAVRVVLSCEDEDVCAQLKCPSLGEGWICLKHLGQCACDRSKGYVQRVNDQGAYCTKDECTAEDTQGPSTVNNFKHRSLISCDPLTKKWKEVTGYSFILQCNQCSHRIDG</sequence>
<dbReference type="Gene3D" id="2.10.25.10">
    <property type="entry name" value="Laminin"/>
    <property type="match status" value="1"/>
</dbReference>
<dbReference type="SUPFAM" id="SSF57196">
    <property type="entry name" value="EGF/Laminin"/>
    <property type="match status" value="1"/>
</dbReference>
<accession>A0AAN4Z636</accession>
<evidence type="ECO:0000256" key="2">
    <source>
        <dbReference type="ARBA" id="ARBA00022737"/>
    </source>
</evidence>
<reference evidence="6" key="1">
    <citation type="submission" date="2022-10" db="EMBL/GenBank/DDBJ databases">
        <title>Genome assembly of Pristionchus species.</title>
        <authorList>
            <person name="Yoshida K."/>
            <person name="Sommer R.J."/>
        </authorList>
    </citation>
    <scope>NUCLEOTIDE SEQUENCE [LARGE SCALE GENOMIC DNA]</scope>
    <source>
        <strain evidence="6">RS5460</strain>
    </source>
</reference>
<dbReference type="InterPro" id="IPR049883">
    <property type="entry name" value="NOTCH1_EGF-like"/>
</dbReference>
<evidence type="ECO:0000256" key="3">
    <source>
        <dbReference type="ARBA" id="ARBA00023157"/>
    </source>
</evidence>
<feature type="domain" description="NOTCH1 EGF-like calcium-binding" evidence="4">
    <location>
        <begin position="13"/>
        <end position="55"/>
    </location>
</feature>
<evidence type="ECO:0000256" key="1">
    <source>
        <dbReference type="ARBA" id="ARBA00022536"/>
    </source>
</evidence>
<name>A0AAN4Z636_9BILA</name>
<feature type="non-terminal residue" evidence="5">
    <location>
        <position position="1"/>
    </location>
</feature>
<dbReference type="PANTHER" id="PTHR24034">
    <property type="entry name" value="EGF-LIKE DOMAIN-CONTAINING PROTEIN"/>
    <property type="match status" value="1"/>
</dbReference>
<evidence type="ECO:0000313" key="6">
    <source>
        <dbReference type="Proteomes" id="UP001328107"/>
    </source>
</evidence>
<keyword evidence="2" id="KW-0677">Repeat</keyword>
<keyword evidence="3" id="KW-1015">Disulfide bond</keyword>
<dbReference type="Pfam" id="PF07645">
    <property type="entry name" value="EGF_CA"/>
    <property type="match status" value="1"/>
</dbReference>
<keyword evidence="1" id="KW-0245">EGF-like domain</keyword>
<feature type="non-terminal residue" evidence="5">
    <location>
        <position position="275"/>
    </location>
</feature>
<protein>
    <recommendedName>
        <fullName evidence="4">NOTCH1 EGF-like calcium-binding domain-containing protein</fullName>
    </recommendedName>
</protein>
<keyword evidence="6" id="KW-1185">Reference proteome</keyword>
<evidence type="ECO:0000313" key="5">
    <source>
        <dbReference type="EMBL" id="GMR31930.1"/>
    </source>
</evidence>
<dbReference type="EMBL" id="BTRK01000001">
    <property type="protein sequence ID" value="GMR31930.1"/>
    <property type="molecule type" value="Genomic_DNA"/>
</dbReference>
<gene>
    <name evidence="5" type="ORF">PMAYCL1PPCAC_02125</name>
</gene>
<dbReference type="AlphaFoldDB" id="A0AAN4Z636"/>
<dbReference type="Proteomes" id="UP001328107">
    <property type="component" value="Unassembled WGS sequence"/>
</dbReference>
<comment type="caution">
    <text evidence="5">The sequence shown here is derived from an EMBL/GenBank/DDBJ whole genome shotgun (WGS) entry which is preliminary data.</text>
</comment>
<proteinExistence type="predicted"/>
<evidence type="ECO:0000259" key="4">
    <source>
        <dbReference type="Pfam" id="PF07645"/>
    </source>
</evidence>
<dbReference type="PANTHER" id="PTHR24034:SF89">
    <property type="entry name" value="COMPLEMENT COMPONENT C1Q RECEPTOR"/>
    <property type="match status" value="1"/>
</dbReference>
<organism evidence="5 6">
    <name type="scientific">Pristionchus mayeri</name>
    <dbReference type="NCBI Taxonomy" id="1317129"/>
    <lineage>
        <taxon>Eukaryota</taxon>
        <taxon>Metazoa</taxon>
        <taxon>Ecdysozoa</taxon>
        <taxon>Nematoda</taxon>
        <taxon>Chromadorea</taxon>
        <taxon>Rhabditida</taxon>
        <taxon>Rhabditina</taxon>
        <taxon>Diplogasteromorpha</taxon>
        <taxon>Diplogasteroidea</taxon>
        <taxon>Neodiplogasteridae</taxon>
        <taxon>Pristionchus</taxon>
    </lineage>
</organism>
<dbReference type="InterPro" id="IPR050751">
    <property type="entry name" value="ECM_structural_protein"/>
</dbReference>